<reference evidence="1 2" key="2">
    <citation type="submission" date="2018-11" db="EMBL/GenBank/DDBJ databases">
        <authorList>
            <consortium name="Pathogen Informatics"/>
        </authorList>
    </citation>
    <scope>NUCLEOTIDE SEQUENCE [LARGE SCALE GENOMIC DNA]</scope>
    <source>
        <strain evidence="1 2">Costa Rica</strain>
    </source>
</reference>
<dbReference type="AlphaFoldDB" id="A0A0R3Q255"/>
<name>A0A0R3Q255_ANGCS</name>
<sequence>MQEERSLSVTERLNAVLGLSRITQVNEQMHSSNIHLQWKIKYAVFFTENFRRQDEPGVQCARTRTDEQDALANLFLGKSSAKPKDPPSRWSEFFGKALEEGYELNEHA</sequence>
<proteinExistence type="predicted"/>
<organism evidence="3">
    <name type="scientific">Angiostrongylus costaricensis</name>
    <name type="common">Nematode worm</name>
    <dbReference type="NCBI Taxonomy" id="334426"/>
    <lineage>
        <taxon>Eukaryota</taxon>
        <taxon>Metazoa</taxon>
        <taxon>Ecdysozoa</taxon>
        <taxon>Nematoda</taxon>
        <taxon>Chromadorea</taxon>
        <taxon>Rhabditida</taxon>
        <taxon>Rhabditina</taxon>
        <taxon>Rhabditomorpha</taxon>
        <taxon>Strongyloidea</taxon>
        <taxon>Metastrongylidae</taxon>
        <taxon>Angiostrongylus</taxon>
    </lineage>
</organism>
<evidence type="ECO:0000313" key="1">
    <source>
        <dbReference type="EMBL" id="VDM64739.1"/>
    </source>
</evidence>
<reference evidence="3" key="1">
    <citation type="submission" date="2017-02" db="UniProtKB">
        <authorList>
            <consortium name="WormBaseParasite"/>
        </authorList>
    </citation>
    <scope>IDENTIFICATION</scope>
</reference>
<dbReference type="WBParaSite" id="ACOC_0001315301-mRNA-1">
    <property type="protein sequence ID" value="ACOC_0001315301-mRNA-1"/>
    <property type="gene ID" value="ACOC_0001315301"/>
</dbReference>
<dbReference type="OrthoDB" id="5814184at2759"/>
<gene>
    <name evidence="1" type="ORF">ACOC_LOCUS13154</name>
</gene>
<evidence type="ECO:0000313" key="2">
    <source>
        <dbReference type="Proteomes" id="UP000267027"/>
    </source>
</evidence>
<dbReference type="EMBL" id="UYYA01005546">
    <property type="protein sequence ID" value="VDM64739.1"/>
    <property type="molecule type" value="Genomic_DNA"/>
</dbReference>
<keyword evidence="2" id="KW-1185">Reference proteome</keyword>
<accession>A0A0R3Q255</accession>
<dbReference type="Proteomes" id="UP000267027">
    <property type="component" value="Unassembled WGS sequence"/>
</dbReference>
<protein>
    <submittedName>
        <fullName evidence="1 3">Uncharacterized protein</fullName>
    </submittedName>
</protein>
<evidence type="ECO:0000313" key="3">
    <source>
        <dbReference type="WBParaSite" id="ACOC_0001315301-mRNA-1"/>
    </source>
</evidence>